<dbReference type="SUPFAM" id="SSF52200">
    <property type="entry name" value="Toll/Interleukin receptor TIR domain"/>
    <property type="match status" value="1"/>
</dbReference>
<dbReference type="InterPro" id="IPR000157">
    <property type="entry name" value="TIR_dom"/>
</dbReference>
<evidence type="ECO:0000313" key="6">
    <source>
        <dbReference type="EMBL" id="MCI45807.1"/>
    </source>
</evidence>
<accession>A0A392SBL5</accession>
<dbReference type="EC" id="3.2.2.6" evidence="1"/>
<dbReference type="Gene3D" id="3.40.50.10140">
    <property type="entry name" value="Toll/interleukin-1 receptor homology (TIR) domain"/>
    <property type="match status" value="1"/>
</dbReference>
<proteinExistence type="predicted"/>
<evidence type="ECO:0000256" key="4">
    <source>
        <dbReference type="ARBA" id="ARBA00047304"/>
    </source>
</evidence>
<dbReference type="InterPro" id="IPR035897">
    <property type="entry name" value="Toll_tir_struct_dom_sf"/>
</dbReference>
<dbReference type="Pfam" id="PF01582">
    <property type="entry name" value="TIR"/>
    <property type="match status" value="1"/>
</dbReference>
<comment type="catalytic activity">
    <reaction evidence="4">
        <text>NAD(+) + H2O = ADP-D-ribose + nicotinamide + H(+)</text>
        <dbReference type="Rhea" id="RHEA:16301"/>
        <dbReference type="ChEBI" id="CHEBI:15377"/>
        <dbReference type="ChEBI" id="CHEBI:15378"/>
        <dbReference type="ChEBI" id="CHEBI:17154"/>
        <dbReference type="ChEBI" id="CHEBI:57540"/>
        <dbReference type="ChEBI" id="CHEBI:57967"/>
        <dbReference type="EC" id="3.2.2.6"/>
    </reaction>
    <physiologicalReaction direction="left-to-right" evidence="4">
        <dbReference type="Rhea" id="RHEA:16302"/>
    </physiologicalReaction>
</comment>
<reference evidence="6 7" key="1">
    <citation type="journal article" date="2018" name="Front. Plant Sci.">
        <title>Red Clover (Trifolium pratense) and Zigzag Clover (T. medium) - A Picture of Genomic Similarities and Differences.</title>
        <authorList>
            <person name="Dluhosova J."/>
            <person name="Istvanek J."/>
            <person name="Nedelnik J."/>
            <person name="Repkova J."/>
        </authorList>
    </citation>
    <scope>NUCLEOTIDE SEQUENCE [LARGE SCALE GENOMIC DNA]</scope>
    <source>
        <strain evidence="7">cv. 10/8</strain>
        <tissue evidence="6">Leaf</tissue>
    </source>
</reference>
<sequence length="72" mass="8404">MKCRRYQDQVVIPVFYEVDPSDIRKQKGSFETAFARYKTEADKSEKFMETVNDWKAALTKAANISGWDSLTY</sequence>
<comment type="caution">
    <text evidence="6">The sequence shown here is derived from an EMBL/GenBank/DDBJ whole genome shotgun (WGS) entry which is preliminary data.</text>
</comment>
<keyword evidence="2" id="KW-0378">Hydrolase</keyword>
<dbReference type="PROSITE" id="PS50104">
    <property type="entry name" value="TIR"/>
    <property type="match status" value="1"/>
</dbReference>
<organism evidence="6 7">
    <name type="scientific">Trifolium medium</name>
    <dbReference type="NCBI Taxonomy" id="97028"/>
    <lineage>
        <taxon>Eukaryota</taxon>
        <taxon>Viridiplantae</taxon>
        <taxon>Streptophyta</taxon>
        <taxon>Embryophyta</taxon>
        <taxon>Tracheophyta</taxon>
        <taxon>Spermatophyta</taxon>
        <taxon>Magnoliopsida</taxon>
        <taxon>eudicotyledons</taxon>
        <taxon>Gunneridae</taxon>
        <taxon>Pentapetalae</taxon>
        <taxon>rosids</taxon>
        <taxon>fabids</taxon>
        <taxon>Fabales</taxon>
        <taxon>Fabaceae</taxon>
        <taxon>Papilionoideae</taxon>
        <taxon>50 kb inversion clade</taxon>
        <taxon>NPAAA clade</taxon>
        <taxon>Hologalegina</taxon>
        <taxon>IRL clade</taxon>
        <taxon>Trifolieae</taxon>
        <taxon>Trifolium</taxon>
    </lineage>
</organism>
<dbReference type="GO" id="GO:0061809">
    <property type="term" value="F:NAD+ nucleosidase activity, cyclic ADP-ribose generating"/>
    <property type="evidence" value="ECO:0007669"/>
    <property type="project" value="UniProtKB-EC"/>
</dbReference>
<feature type="domain" description="TIR" evidence="5">
    <location>
        <begin position="1"/>
        <end position="72"/>
    </location>
</feature>
<evidence type="ECO:0000313" key="7">
    <source>
        <dbReference type="Proteomes" id="UP000265520"/>
    </source>
</evidence>
<keyword evidence="7" id="KW-1185">Reference proteome</keyword>
<dbReference type="GO" id="GO:0007165">
    <property type="term" value="P:signal transduction"/>
    <property type="evidence" value="ECO:0007669"/>
    <property type="project" value="InterPro"/>
</dbReference>
<evidence type="ECO:0000256" key="3">
    <source>
        <dbReference type="ARBA" id="ARBA00023027"/>
    </source>
</evidence>
<name>A0A392SBL5_9FABA</name>
<evidence type="ECO:0000256" key="1">
    <source>
        <dbReference type="ARBA" id="ARBA00011982"/>
    </source>
</evidence>
<keyword evidence="3" id="KW-0520">NAD</keyword>
<evidence type="ECO:0000259" key="5">
    <source>
        <dbReference type="PROSITE" id="PS50104"/>
    </source>
</evidence>
<dbReference type="EMBL" id="LXQA010348850">
    <property type="protein sequence ID" value="MCI45807.1"/>
    <property type="molecule type" value="Genomic_DNA"/>
</dbReference>
<dbReference type="PANTHER" id="PTHR32009:SF39">
    <property type="entry name" value="TIR DOMAIN-CONTAINING PROTEIN"/>
    <property type="match status" value="1"/>
</dbReference>
<dbReference type="AlphaFoldDB" id="A0A392SBL5"/>
<dbReference type="PANTHER" id="PTHR32009">
    <property type="entry name" value="TMV RESISTANCE PROTEIN N-LIKE"/>
    <property type="match status" value="1"/>
</dbReference>
<feature type="non-terminal residue" evidence="6">
    <location>
        <position position="72"/>
    </location>
</feature>
<dbReference type="Proteomes" id="UP000265520">
    <property type="component" value="Unassembled WGS sequence"/>
</dbReference>
<protein>
    <recommendedName>
        <fullName evidence="1">ADP-ribosyl cyclase/cyclic ADP-ribose hydrolase</fullName>
        <ecNumber evidence="1">3.2.2.6</ecNumber>
    </recommendedName>
</protein>
<evidence type="ECO:0000256" key="2">
    <source>
        <dbReference type="ARBA" id="ARBA00022801"/>
    </source>
</evidence>